<organism evidence="1 2">
    <name type="scientific">Oopsacas minuta</name>
    <dbReference type="NCBI Taxonomy" id="111878"/>
    <lineage>
        <taxon>Eukaryota</taxon>
        <taxon>Metazoa</taxon>
        <taxon>Porifera</taxon>
        <taxon>Hexactinellida</taxon>
        <taxon>Hexasterophora</taxon>
        <taxon>Lyssacinosida</taxon>
        <taxon>Leucopsacidae</taxon>
        <taxon>Oopsacas</taxon>
    </lineage>
</organism>
<dbReference type="GO" id="GO:0003676">
    <property type="term" value="F:nucleic acid binding"/>
    <property type="evidence" value="ECO:0007669"/>
    <property type="project" value="InterPro"/>
</dbReference>
<proteinExistence type="predicted"/>
<dbReference type="Gene3D" id="3.30.420.10">
    <property type="entry name" value="Ribonuclease H-like superfamily/Ribonuclease H"/>
    <property type="match status" value="1"/>
</dbReference>
<dbReference type="InterPro" id="IPR036397">
    <property type="entry name" value="RNaseH_sf"/>
</dbReference>
<protein>
    <submittedName>
        <fullName evidence="1">KRAB-A domain-containing protein 2-like</fullName>
    </submittedName>
</protein>
<comment type="caution">
    <text evidence="1">The sequence shown here is derived from an EMBL/GenBank/DDBJ whole genome shotgun (WGS) entry which is preliminary data.</text>
</comment>
<evidence type="ECO:0000313" key="2">
    <source>
        <dbReference type="Proteomes" id="UP001165289"/>
    </source>
</evidence>
<evidence type="ECO:0000313" key="1">
    <source>
        <dbReference type="EMBL" id="KAI6657152.1"/>
    </source>
</evidence>
<accession>A0AAV7K7B8</accession>
<reference evidence="1 2" key="1">
    <citation type="journal article" date="2023" name="BMC Biol.">
        <title>The compact genome of the sponge Oopsacas minuta (Hexactinellida) is lacking key metazoan core genes.</title>
        <authorList>
            <person name="Santini S."/>
            <person name="Schenkelaars Q."/>
            <person name="Jourda C."/>
            <person name="Duchesne M."/>
            <person name="Belahbib H."/>
            <person name="Rocher C."/>
            <person name="Selva M."/>
            <person name="Riesgo A."/>
            <person name="Vervoort M."/>
            <person name="Leys S.P."/>
            <person name="Kodjabachian L."/>
            <person name="Le Bivic A."/>
            <person name="Borchiellini C."/>
            <person name="Claverie J.M."/>
            <person name="Renard E."/>
        </authorList>
    </citation>
    <scope>NUCLEOTIDE SEQUENCE [LARGE SCALE GENOMIC DNA]</scope>
    <source>
        <strain evidence="1">SPO-2</strain>
    </source>
</reference>
<sequence>MERTNCDFKKLLFVHLMDAGKETNEWASGLQFVQYSKINAYHSGVKATPFFVHFGRTPPDLSVDMLLPSEILNTLDDEDQLEQALATKQVTEYAHTLHIPPPPSSMFLTSLSYKN</sequence>
<dbReference type="EMBL" id="JAKMXF010000122">
    <property type="protein sequence ID" value="KAI6657152.1"/>
    <property type="molecule type" value="Genomic_DNA"/>
</dbReference>
<dbReference type="Proteomes" id="UP001165289">
    <property type="component" value="Unassembled WGS sequence"/>
</dbReference>
<gene>
    <name evidence="1" type="ORF">LOD99_15938</name>
</gene>
<name>A0AAV7K7B8_9METZ</name>
<dbReference type="AlphaFoldDB" id="A0AAV7K7B8"/>
<keyword evidence="2" id="KW-1185">Reference proteome</keyword>